<evidence type="ECO:0000256" key="2">
    <source>
        <dbReference type="SAM" id="Phobius"/>
    </source>
</evidence>
<evidence type="ECO:0000313" key="4">
    <source>
        <dbReference type="Proteomes" id="UP000186817"/>
    </source>
</evidence>
<feature type="region of interest" description="Disordered" evidence="1">
    <location>
        <begin position="658"/>
        <end position="696"/>
    </location>
</feature>
<feature type="compositionally biased region" description="Polar residues" evidence="1">
    <location>
        <begin position="668"/>
        <end position="677"/>
    </location>
</feature>
<dbReference type="Proteomes" id="UP000186817">
    <property type="component" value="Unassembled WGS sequence"/>
</dbReference>
<keyword evidence="2" id="KW-1133">Transmembrane helix</keyword>
<proteinExistence type="predicted"/>
<sequence length="748" mass="80828">MTPKPICLDAAVDYLEEIRELLDSTTASSTGEVEQAHLSSTNELLTTFGGDDEFSFVNQSSPQELETPPTKPVQKLEVPACAQRAAFKEKVFSFGAQEEPGFVHTLETKLTADLQASAPVTREDPYEIRKPKGRYADGPTPVKEGSAARTPNTNIRLPRLGELPRCPVVSRKSFKASDRVLGCPVPEYADVLRVVQAQLVMGPWPVEMPWTSMLCSLLCWFFPYLLLVAAVVPAAVFALHREAFLVIAPLALALHVLQALRRGLWDRRLLVSVDQAAAADLRDQLRAPLGWGEDGQLFSANLSAALQAFNLAPNALLLPAPGRRAWVRSLLFALFLLMPGAGLRISFLDLEPPPLWSEVALVALCSLILVAVQCRPSQELPRSELVDQRLEALEAGFNAMLDTLRPLLGQSGRPTFASQAQAKVPGGMDQPAVLERFGVRLITAERFTLRGSLTVLQEQCSILVSCPLGDFDLVANGLEGALSTDLGKTAAGEGESMALSPPARDASGWAAALAARFTSREARPRRDDDLASVSTASTLTRGKGQVDEASLHLALAMVAALSRCVKQPLEVFSAVGSHSAVVPPKVSHDEPSLILAMAEDQLSCHPHRYGAVSKSVGCCREARRSVIKERFGVVRDPGEMRQLCTDEELVGQSFTSSSVQLHVDDSPRSSAASQGSGSEDELGRAGTKWPSSSRSNSRYTKIFSGAPRHLALVFDSFAARDRCLELIRQVLPLPTPTASRSKCFSASE</sequence>
<reference evidence="3 4" key="1">
    <citation type="submission" date="2016-02" db="EMBL/GenBank/DDBJ databases">
        <title>Genome analysis of coral dinoflagellate symbionts highlights evolutionary adaptations to a symbiotic lifestyle.</title>
        <authorList>
            <person name="Aranda M."/>
            <person name="Li Y."/>
            <person name="Liew Y.J."/>
            <person name="Baumgarten S."/>
            <person name="Simakov O."/>
            <person name="Wilson M."/>
            <person name="Piel J."/>
            <person name="Ashoor H."/>
            <person name="Bougouffa S."/>
            <person name="Bajic V.B."/>
            <person name="Ryu T."/>
            <person name="Ravasi T."/>
            <person name="Bayer T."/>
            <person name="Micklem G."/>
            <person name="Kim H."/>
            <person name="Bhak J."/>
            <person name="Lajeunesse T.C."/>
            <person name="Voolstra C.R."/>
        </authorList>
    </citation>
    <scope>NUCLEOTIDE SEQUENCE [LARGE SCALE GENOMIC DNA]</scope>
    <source>
        <strain evidence="3 4">CCMP2467</strain>
    </source>
</reference>
<feature type="transmembrane region" description="Helical" evidence="2">
    <location>
        <begin position="217"/>
        <end position="237"/>
    </location>
</feature>
<name>A0A1Q9ESH5_SYMMI</name>
<comment type="caution">
    <text evidence="3">The sequence shown here is derived from an EMBL/GenBank/DDBJ whole genome shotgun (WGS) entry which is preliminary data.</text>
</comment>
<accession>A0A1Q9ESH5</accession>
<evidence type="ECO:0000256" key="1">
    <source>
        <dbReference type="SAM" id="MobiDB-lite"/>
    </source>
</evidence>
<feature type="transmembrane region" description="Helical" evidence="2">
    <location>
        <begin position="325"/>
        <end position="343"/>
    </location>
</feature>
<evidence type="ECO:0008006" key="5">
    <source>
        <dbReference type="Google" id="ProtNLM"/>
    </source>
</evidence>
<keyword evidence="2" id="KW-0812">Transmembrane</keyword>
<dbReference type="EMBL" id="LSRX01000080">
    <property type="protein sequence ID" value="OLQ10373.1"/>
    <property type="molecule type" value="Genomic_DNA"/>
</dbReference>
<feature type="transmembrane region" description="Helical" evidence="2">
    <location>
        <begin position="243"/>
        <end position="260"/>
    </location>
</feature>
<protein>
    <recommendedName>
        <fullName evidence="5">Transmembrane protein</fullName>
    </recommendedName>
</protein>
<gene>
    <name evidence="3" type="ORF">AK812_SmicGene5943</name>
</gene>
<dbReference type="AlphaFoldDB" id="A0A1Q9ESH5"/>
<evidence type="ECO:0000313" key="3">
    <source>
        <dbReference type="EMBL" id="OLQ10373.1"/>
    </source>
</evidence>
<keyword evidence="2" id="KW-0472">Membrane</keyword>
<organism evidence="3 4">
    <name type="scientific">Symbiodinium microadriaticum</name>
    <name type="common">Dinoflagellate</name>
    <name type="synonym">Zooxanthella microadriatica</name>
    <dbReference type="NCBI Taxonomy" id="2951"/>
    <lineage>
        <taxon>Eukaryota</taxon>
        <taxon>Sar</taxon>
        <taxon>Alveolata</taxon>
        <taxon>Dinophyceae</taxon>
        <taxon>Suessiales</taxon>
        <taxon>Symbiodiniaceae</taxon>
        <taxon>Symbiodinium</taxon>
    </lineage>
</organism>
<keyword evidence="4" id="KW-1185">Reference proteome</keyword>
<dbReference type="OrthoDB" id="435847at2759"/>
<feature type="region of interest" description="Disordered" evidence="1">
    <location>
        <begin position="129"/>
        <end position="151"/>
    </location>
</feature>